<organism evidence="1 2">
    <name type="scientific">Mycobacterium phage Superphikiman</name>
    <dbReference type="NCBI Taxonomy" id="2041551"/>
    <lineage>
        <taxon>Viruses</taxon>
        <taxon>Duplodnaviria</taxon>
        <taxon>Heunggongvirae</taxon>
        <taxon>Uroviricota</taxon>
        <taxon>Caudoviricetes</taxon>
        <taxon>Omegavirus</taxon>
        <taxon>Omegavirus courthouse</taxon>
    </lineage>
</organism>
<reference evidence="1 2" key="1">
    <citation type="submission" date="2017-09" db="EMBL/GenBank/DDBJ databases">
        <authorList>
            <person name="Pradhan P."/>
            <person name="Aluri L.S."/>
            <person name="Anandarajan D."/>
            <person name="Beiriger J.C."/>
            <person name="Bethamcharla R."/>
            <person name="Betini N."/>
            <person name="Bhatt S.D."/>
            <person name="Chengalvala S."/>
            <person name="Cox N.E."/>
            <person name="Delvadia B.P."/>
            <person name="Desai A.S."/>
            <person name="Devaney A.M."/>
            <person name="Doyle B.K."/>
            <person name="Edgerton A.O."/>
            <person name="Erlich M.C."/>
            <person name="Fitzpatrick K.C."/>
            <person name="Gajjar E.A."/>
            <person name="Ganguly A."/>
            <person name="Gill R.S."/>
            <person name="Goldman M.G."/>
            <person name="Good P.M."/>
            <person name="Gupta N."/>
            <person name="Haddad L.M."/>
            <person name="Han E.J."/>
            <person name="Jain S."/>
            <person name="Jiang A."/>
            <person name="Jurgielewicz A.D."/>
            <person name="Kainth D.K."/>
            <person name="Karam J.M."/>
            <person name="Kodavatiganti M."/>
            <person name="Kriete S.J."/>
            <person name="MacDonald C.E."/>
            <person name="Maret J.P."/>
            <person name="Mathew A.E."/>
            <person name="Nako S."/>
            <person name="Natrajan M."/>
            <person name="Nishu N.M."/>
            <person name="Parikh A."/>
            <person name="Patel N."/>
            <person name="Patel P.D."/>
            <person name="Patel S."/>
            <person name="Patra K."/>
            <person name="Pumpuckdee D."/>
            <person name="Rai K."/>
            <person name="Ramanathan A."/>
            <person name="Sarkar A."/>
            <person name="Schaffer B.L."/>
            <person name="Shah P."/>
            <person name="Tata R.K."/>
            <person name="Tawfik A.H."/>
            <person name="Thuremella B.T."/>
            <person name="Toma J."/>
            <person name="Tran T.L."/>
            <person name="Veera S."/>
            <person name="Vemulapalli V.K."/>
            <person name="Vidas T.V."/>
            <person name="Vieira K.S."/>
            <person name="Vijayakumar G."/>
            <person name="Walor T.A."/>
            <person name="White C.R."/>
            <person name="Wong B.M."/>
            <person name="Zhao Sl."/>
            <person name="McDonald M.T."/>
            <person name="Dalia R."/>
            <person name="Little J.L."/>
            <person name="Gurney S.M.R."/>
            <person name="Bollivar D.W."/>
            <person name="Garlena R.A."/>
            <person name="Russell D.A."/>
            <person name="Pope W.H."/>
            <person name="Jacobs-Sera D."/>
            <person name="Hendrix R.W."/>
            <person name="Hatfull G.F."/>
        </authorList>
    </citation>
    <scope>NUCLEOTIDE SEQUENCE [LARGE SCALE GENOMIC DNA]</scope>
</reference>
<dbReference type="EMBL" id="MF919534">
    <property type="protein sequence ID" value="ATS92849.1"/>
    <property type="molecule type" value="Genomic_DNA"/>
</dbReference>
<gene>
    <name evidence="1" type="ORF">SEA_SUPERPHIKIMAN_6</name>
</gene>
<sequence length="57" mass="6165">MAVTVTDRNGCPIKFPNGVKTDVDTHGNLVVINREGNFEGRVHVAAWSSVHHHGSAE</sequence>
<evidence type="ECO:0000313" key="1">
    <source>
        <dbReference type="EMBL" id="ATS92849.1"/>
    </source>
</evidence>
<dbReference type="Proteomes" id="UP000240916">
    <property type="component" value="Segment"/>
</dbReference>
<proteinExistence type="predicted"/>
<evidence type="ECO:0000313" key="2">
    <source>
        <dbReference type="Proteomes" id="UP000240916"/>
    </source>
</evidence>
<name>A0A2D2W469_9CAUD</name>
<accession>A0A2D2W469</accession>
<protein>
    <submittedName>
        <fullName evidence="1">Uncharacterized protein</fullName>
    </submittedName>
</protein>